<reference evidence="2 3" key="1">
    <citation type="submission" date="2016-10" db="EMBL/GenBank/DDBJ databases">
        <authorList>
            <person name="de Groot N.N."/>
        </authorList>
    </citation>
    <scope>NUCLEOTIDE SEQUENCE [LARGE SCALE GENOMIC DNA]</scope>
    <source>
        <strain evidence="2 3">CPCC 201259</strain>
    </source>
</reference>
<protein>
    <submittedName>
        <fullName evidence="2">Uncharacterized protein</fullName>
    </submittedName>
</protein>
<reference evidence="1 4" key="2">
    <citation type="submission" date="2018-10" db="EMBL/GenBank/DDBJ databases">
        <title>Sequencing the genomes of 1000 actinobacteria strains.</title>
        <authorList>
            <person name="Klenk H.-P."/>
        </authorList>
    </citation>
    <scope>NUCLEOTIDE SEQUENCE [LARGE SCALE GENOMIC DNA]</scope>
    <source>
        <strain evidence="1 4">DSM 45119</strain>
    </source>
</reference>
<evidence type="ECO:0000313" key="1">
    <source>
        <dbReference type="EMBL" id="RKT86381.1"/>
    </source>
</evidence>
<dbReference type="EMBL" id="RBXX01000002">
    <property type="protein sequence ID" value="RKT86381.1"/>
    <property type="molecule type" value="Genomic_DNA"/>
</dbReference>
<evidence type="ECO:0000313" key="3">
    <source>
        <dbReference type="Proteomes" id="UP000199398"/>
    </source>
</evidence>
<evidence type="ECO:0000313" key="2">
    <source>
        <dbReference type="EMBL" id="SFN66491.1"/>
    </source>
</evidence>
<dbReference type="STRING" id="455193.SAMN05421805_10622"/>
<evidence type="ECO:0000313" key="4">
    <source>
        <dbReference type="Proteomes" id="UP000270697"/>
    </source>
</evidence>
<keyword evidence="4" id="KW-1185">Reference proteome</keyword>
<dbReference type="AlphaFoldDB" id="A0A1I5AVS8"/>
<accession>A0A1I5AVS8</accession>
<proteinExistence type="predicted"/>
<dbReference type="EMBL" id="FOUP01000006">
    <property type="protein sequence ID" value="SFN66491.1"/>
    <property type="molecule type" value="Genomic_DNA"/>
</dbReference>
<organism evidence="2 3">
    <name type="scientific">Saccharopolyspora antimicrobica</name>
    <dbReference type="NCBI Taxonomy" id="455193"/>
    <lineage>
        <taxon>Bacteria</taxon>
        <taxon>Bacillati</taxon>
        <taxon>Actinomycetota</taxon>
        <taxon>Actinomycetes</taxon>
        <taxon>Pseudonocardiales</taxon>
        <taxon>Pseudonocardiaceae</taxon>
        <taxon>Saccharopolyspora</taxon>
    </lineage>
</organism>
<sequence>MLLRLTAPATAILASQDVTETITAVTQAADDALCDDAGLLADGIPLLLLADASDAPDTALEFGAVRTRNRSLIRGGLEHGRGRQIMHVLSDVDAASPVLIVDTRNTAPSGEVYRTLLERVREGAAIAVADHPHWWDQGRGLLTDLLARPLTATALGRDVPTPLATDIALSPKAWRTVRAQWTRLSPELRSCAGGHGIAPLLLQAAATTGPVVAVRVPNPAGHPEPRLVDLPRIWRDVAPLLLNQAATRIPQTVELALPRLATRRVHAEEITARRERLADLARPGTPTPWSTAVAGAWHTIATASPANAREAADVVIDAAERLWPEFVHQARHALQLGADSSSTQRQQQRHRWATDVITAITQ</sequence>
<name>A0A1I5AVS8_9PSEU</name>
<dbReference type="OrthoDB" id="3670969at2"/>
<dbReference type="Proteomes" id="UP000199398">
    <property type="component" value="Unassembled WGS sequence"/>
</dbReference>
<gene>
    <name evidence="1" type="ORF">ATL45_4747</name>
    <name evidence="2" type="ORF">SAMN05421805_10622</name>
</gene>
<dbReference type="Proteomes" id="UP000270697">
    <property type="component" value="Unassembled WGS sequence"/>
</dbReference>
<dbReference type="RefSeq" id="WP_093153595.1">
    <property type="nucleotide sequence ID" value="NZ_FOUP01000006.1"/>
</dbReference>